<dbReference type="PANTHER" id="PTHR10824:SF4">
    <property type="entry name" value="ACYL-COENZYME A THIOESTERASE 1-LIKE"/>
    <property type="match status" value="1"/>
</dbReference>
<reference evidence="2 3" key="1">
    <citation type="submission" date="2022-08" db="EMBL/GenBank/DDBJ databases">
        <title>Aerococcaceae sp. nov isolated from spoiled eye mask.</title>
        <authorList>
            <person name="Zhou G."/>
            <person name="Xie X.-B."/>
            <person name="Shi Q.-S."/>
            <person name="Wang Y.-S."/>
            <person name="Wen X."/>
            <person name="Peng H."/>
            <person name="Yang X.-J."/>
            <person name="Tao H.-B."/>
            <person name="Huang X.-M."/>
        </authorList>
    </citation>
    <scope>NUCLEOTIDE SEQUENCE [LARGE SCALE GENOMIC DNA]</scope>
    <source>
        <strain evidence="3">DM20194951</strain>
    </source>
</reference>
<dbReference type="Gene3D" id="3.40.50.1820">
    <property type="entry name" value="alpha/beta hydrolase"/>
    <property type="match status" value="1"/>
</dbReference>
<dbReference type="SUPFAM" id="SSF53474">
    <property type="entry name" value="alpha/beta-Hydrolases"/>
    <property type="match status" value="1"/>
</dbReference>
<dbReference type="InterPro" id="IPR029058">
    <property type="entry name" value="AB_hydrolase_fold"/>
</dbReference>
<dbReference type="RefSeq" id="WP_313794686.1">
    <property type="nucleotide sequence ID" value="NZ_CP102453.1"/>
</dbReference>
<dbReference type="Pfam" id="PF08840">
    <property type="entry name" value="BAAT_C"/>
    <property type="match status" value="1"/>
</dbReference>
<name>A0ABY5P9T8_9LACT</name>
<proteinExistence type="predicted"/>
<evidence type="ECO:0000259" key="1">
    <source>
        <dbReference type="Pfam" id="PF08840"/>
    </source>
</evidence>
<evidence type="ECO:0000313" key="2">
    <source>
        <dbReference type="EMBL" id="UUX35193.1"/>
    </source>
</evidence>
<accession>A0ABY5P9T8</accession>
<gene>
    <name evidence="2" type="ORF">NRE15_06000</name>
</gene>
<evidence type="ECO:0000313" key="3">
    <source>
        <dbReference type="Proteomes" id="UP001315967"/>
    </source>
</evidence>
<feature type="domain" description="BAAT/Acyl-CoA thioester hydrolase C-terminal" evidence="1">
    <location>
        <begin position="142"/>
        <end position="317"/>
    </location>
</feature>
<dbReference type="EMBL" id="CP102453">
    <property type="protein sequence ID" value="UUX35193.1"/>
    <property type="molecule type" value="Genomic_DNA"/>
</dbReference>
<protein>
    <submittedName>
        <fullName evidence="2">Acyl-CoA thioesterase</fullName>
    </submittedName>
</protein>
<organism evidence="2 3">
    <name type="scientific">Fundicoccus culcitae</name>
    <dbReference type="NCBI Taxonomy" id="2969821"/>
    <lineage>
        <taxon>Bacteria</taxon>
        <taxon>Bacillati</taxon>
        <taxon>Bacillota</taxon>
        <taxon>Bacilli</taxon>
        <taxon>Lactobacillales</taxon>
        <taxon>Aerococcaceae</taxon>
        <taxon>Fundicoccus</taxon>
    </lineage>
</organism>
<dbReference type="InterPro" id="IPR014940">
    <property type="entry name" value="BAAT_C"/>
</dbReference>
<sequence>MKKSSNVLSLAAISILLLILNIAFMSVAPVYASEVESESESQVTTDEEQDYQPAPYVLNPRDLSLYPTEFEGGTIEHIEGDYMNGFHMIPDEKLYEGTIIIFGGSEGTPQFDLGVGFASAGYEVFSMFFFGMENQQPELAEVPLEFFQEILDYYQENGGSLDEPITVYGASKGAELALNLGTLYEEIDNLVLMAPSAYNYFGLNMAQEDLSSWTYEGQPLPFLSVTNATEEVRQEFLNTMQSGKPIAYVDVYESAITNTEEDELEEKRIKVEDFDGELLIFAGNDDQLWPSALMAEVIAEHATNEANVNIYQGAGHVFFGNGEMELPEFGTMLVGGTEEANLEASQAYFATLIEVVNGWHSATNE</sequence>
<dbReference type="Proteomes" id="UP001315967">
    <property type="component" value="Chromosome"/>
</dbReference>
<keyword evidence="3" id="KW-1185">Reference proteome</keyword>
<dbReference type="PANTHER" id="PTHR10824">
    <property type="entry name" value="ACYL-COENZYME A THIOESTERASE-RELATED"/>
    <property type="match status" value="1"/>
</dbReference>